<feature type="compositionally biased region" description="Basic and acidic residues" evidence="6">
    <location>
        <begin position="1418"/>
        <end position="1428"/>
    </location>
</feature>
<dbReference type="Pfam" id="PF04182">
    <property type="entry name" value="B-block_TFIIIC"/>
    <property type="match status" value="1"/>
</dbReference>
<dbReference type="GO" id="GO:0006384">
    <property type="term" value="P:transcription initiation at RNA polymerase III promoter"/>
    <property type="evidence" value="ECO:0007669"/>
    <property type="project" value="InterPro"/>
</dbReference>
<reference evidence="14 15" key="1">
    <citation type="submission" date="2024-04" db="EMBL/GenBank/DDBJ databases">
        <authorList>
            <person name="Fracassetti M."/>
        </authorList>
    </citation>
    <scope>NUCLEOTIDE SEQUENCE [LARGE SCALE GENOMIC DNA]</scope>
</reference>
<dbReference type="EMBL" id="OZ034818">
    <property type="protein sequence ID" value="CAL1390526.1"/>
    <property type="molecule type" value="Genomic_DNA"/>
</dbReference>
<dbReference type="Pfam" id="PF24657">
    <property type="entry name" value="DUF7646"/>
    <property type="match status" value="1"/>
</dbReference>
<dbReference type="Pfam" id="PF24538">
    <property type="entry name" value="DUF7599"/>
    <property type="match status" value="1"/>
</dbReference>
<dbReference type="InterPro" id="IPR056062">
    <property type="entry name" value="DUF7645"/>
</dbReference>
<dbReference type="GO" id="GO:0042791">
    <property type="term" value="P:5S class rRNA transcription by RNA polymerase III"/>
    <property type="evidence" value="ECO:0007669"/>
    <property type="project" value="TreeGrafter"/>
</dbReference>
<gene>
    <name evidence="14" type="ORF">LTRI10_LOCUS31306</name>
</gene>
<dbReference type="PANTHER" id="PTHR15180">
    <property type="entry name" value="GENERAL TRANSCRIPTION FACTOR 3C POLYPEPTIDE 1"/>
    <property type="match status" value="1"/>
</dbReference>
<dbReference type="Gene3D" id="1.10.10.10">
    <property type="entry name" value="Winged helix-like DNA-binding domain superfamily/Winged helix DNA-binding domain"/>
    <property type="match status" value="1"/>
</dbReference>
<dbReference type="InterPro" id="IPR007309">
    <property type="entry name" value="TFIIIC_Bblock-bd"/>
</dbReference>
<feature type="domain" description="DUF7647" evidence="13">
    <location>
        <begin position="716"/>
        <end position="887"/>
    </location>
</feature>
<proteinExistence type="predicted"/>
<feature type="compositionally biased region" description="Basic and acidic residues" evidence="6">
    <location>
        <begin position="1626"/>
        <end position="1635"/>
    </location>
</feature>
<dbReference type="SUPFAM" id="SSF46785">
    <property type="entry name" value="Winged helix' DNA-binding domain"/>
    <property type="match status" value="1"/>
</dbReference>
<keyword evidence="3" id="KW-0238">DNA-binding</keyword>
<dbReference type="Pfam" id="PF24101">
    <property type="entry name" value="WHD_GTF3C1"/>
    <property type="match status" value="1"/>
</dbReference>
<feature type="region of interest" description="Disordered" evidence="6">
    <location>
        <begin position="948"/>
        <end position="1012"/>
    </location>
</feature>
<evidence type="ECO:0008006" key="16">
    <source>
        <dbReference type="Google" id="ProtNLM"/>
    </source>
</evidence>
<evidence type="ECO:0000313" key="15">
    <source>
        <dbReference type="Proteomes" id="UP001497516"/>
    </source>
</evidence>
<feature type="domain" description="General transcription factor 3C polypeptide 1 winged-helix" evidence="8">
    <location>
        <begin position="1"/>
        <end position="96"/>
    </location>
</feature>
<comment type="subcellular location">
    <subcellularLocation>
        <location evidence="1">Nucleus</location>
    </subcellularLocation>
</comment>
<feature type="compositionally biased region" description="Acidic residues" evidence="6">
    <location>
        <begin position="984"/>
        <end position="993"/>
    </location>
</feature>
<accession>A0AAV2EX47</accession>
<feature type="region of interest" description="Disordered" evidence="6">
    <location>
        <begin position="1612"/>
        <end position="1660"/>
    </location>
</feature>
<dbReference type="Pfam" id="PF24655">
    <property type="entry name" value="DUF7645"/>
    <property type="match status" value="1"/>
</dbReference>
<feature type="region of interest" description="Disordered" evidence="6">
    <location>
        <begin position="1409"/>
        <end position="1439"/>
    </location>
</feature>
<protein>
    <recommendedName>
        <fullName evidence="16">B-block binding subunit of TFIIIC domain-containing protein</fullName>
    </recommendedName>
</protein>
<dbReference type="InterPro" id="IPR036390">
    <property type="entry name" value="WH_DNA-bd_sf"/>
</dbReference>
<evidence type="ECO:0000259" key="11">
    <source>
        <dbReference type="Pfam" id="PF24655"/>
    </source>
</evidence>
<feature type="compositionally biased region" description="Polar residues" evidence="6">
    <location>
        <begin position="1229"/>
        <end position="1239"/>
    </location>
</feature>
<dbReference type="InterPro" id="IPR036388">
    <property type="entry name" value="WH-like_DNA-bd_sf"/>
</dbReference>
<dbReference type="Pfam" id="PF24658">
    <property type="entry name" value="DUF7647"/>
    <property type="match status" value="1"/>
</dbReference>
<dbReference type="InterPro" id="IPR056064">
    <property type="entry name" value="DUF7647"/>
</dbReference>
<evidence type="ECO:0000259" key="13">
    <source>
        <dbReference type="Pfam" id="PF24658"/>
    </source>
</evidence>
<keyword evidence="2" id="KW-0597">Phosphoprotein</keyword>
<dbReference type="InterPro" id="IPR044210">
    <property type="entry name" value="Tfc3-like"/>
</dbReference>
<evidence type="ECO:0000259" key="8">
    <source>
        <dbReference type="Pfam" id="PF23704"/>
    </source>
</evidence>
<keyword evidence="5" id="KW-0539">Nucleus</keyword>
<evidence type="ECO:0000256" key="3">
    <source>
        <dbReference type="ARBA" id="ARBA00023125"/>
    </source>
</evidence>
<evidence type="ECO:0000259" key="7">
    <source>
        <dbReference type="Pfam" id="PF04182"/>
    </source>
</evidence>
<feature type="domain" description="B-block binding subunit of TFIIIC" evidence="7">
    <location>
        <begin position="107"/>
        <end position="185"/>
    </location>
</feature>
<dbReference type="GO" id="GO:0005634">
    <property type="term" value="C:nucleus"/>
    <property type="evidence" value="ECO:0007669"/>
    <property type="project" value="UniProtKB-SubCell"/>
</dbReference>
<evidence type="ECO:0000259" key="12">
    <source>
        <dbReference type="Pfam" id="PF24657"/>
    </source>
</evidence>
<evidence type="ECO:0000313" key="14">
    <source>
        <dbReference type="EMBL" id="CAL1390526.1"/>
    </source>
</evidence>
<feature type="domain" description="DUF7599" evidence="10">
    <location>
        <begin position="227"/>
        <end position="310"/>
    </location>
</feature>
<dbReference type="CDD" id="cd16169">
    <property type="entry name" value="Tau138_eWH"/>
    <property type="match status" value="1"/>
</dbReference>
<evidence type="ECO:0000256" key="5">
    <source>
        <dbReference type="ARBA" id="ARBA00023242"/>
    </source>
</evidence>
<dbReference type="GO" id="GO:0003677">
    <property type="term" value="F:DNA binding"/>
    <property type="evidence" value="ECO:0007669"/>
    <property type="project" value="UniProtKB-KW"/>
</dbReference>
<dbReference type="InterPro" id="IPR056020">
    <property type="entry name" value="DUF7599"/>
</dbReference>
<organism evidence="14 15">
    <name type="scientific">Linum trigynum</name>
    <dbReference type="NCBI Taxonomy" id="586398"/>
    <lineage>
        <taxon>Eukaryota</taxon>
        <taxon>Viridiplantae</taxon>
        <taxon>Streptophyta</taxon>
        <taxon>Embryophyta</taxon>
        <taxon>Tracheophyta</taxon>
        <taxon>Spermatophyta</taxon>
        <taxon>Magnoliopsida</taxon>
        <taxon>eudicotyledons</taxon>
        <taxon>Gunneridae</taxon>
        <taxon>Pentapetalae</taxon>
        <taxon>rosids</taxon>
        <taxon>fabids</taxon>
        <taxon>Malpighiales</taxon>
        <taxon>Linaceae</taxon>
        <taxon>Linum</taxon>
    </lineage>
</organism>
<dbReference type="InterPro" id="IPR056467">
    <property type="entry name" value="eWH_GTF3C1"/>
</dbReference>
<feature type="domain" description="DUF7645" evidence="11">
    <location>
        <begin position="888"/>
        <end position="946"/>
    </location>
</feature>
<sequence>MDALISSAVEEICYRGEAGVALPSLWGKLTPPPSPSLKASLWSNLLLIPTLQFSAGGKEKPLSPEDPKIQRVEDAEKLKLKIVAKEHLRDCFVGLYDVPSTGVNPRERRALERIAIAREDGITQSQLAKEFNMEGKNFFYIVKNLESRNLIVRQPAIVKTKEAGGAGETKSAVSTNLMYLSRYATHLGVQQRFEINKEERDLGDAEEADVNEDGYAGDGLKDDVLVKDNLPAMRAICDKLDGANGNVLVISDVKRNLGYCGRTGHRAWRHIFQKLKEAGLVEEFDAKVNDKVERCIHLLKKFSPKIFETKPLAGSHGCDENGQMKFGRRPKINEQVLELPINQQIYDMVDGKGTEGVTGIEVCSRLGLDKKKTYERFRDLVDRFGMHIEAESHKKTAIYRYWTSANYNKRASIAGIGKSETPSRVAASAFEAVCLDVPNQSTEISSMNNHLISRGDRVHQRNLNEGGIDTETSKCFEDDANVDSGQVPGTDHVSKGAASSRGLDMVCVDIESNGVSSETSQITLLKQPSSHQTPLTSDSALREQRVLERLQDEKIVLRVVLHKWLVSLEKDKRKGSIMDRRTVDRILNKLQEEGHCRCVTFYVPSVSNCGRSRMAHVILHSSIESVLPEQVYDKFREFEKLSRQGSARCRANDSVPVLSGVTRSQIPADSDDQASRSGAMRTNGFVLAKMVRAKLLHTFFWDFLSASDGWDDILSSGFKLFSLQAAVKAIPLELFLQVAGSTQKIDNLVEKCKLGLRLSDLPAEEYRSLMDTLATGRLSLVIDVLRRLKLIRLIPVEHSEDGSMLPHAMFTDAMEFKPYIEEPPPIVARSLDLRPRYRHDFVLSNREAVEDYWKTLEFCYAAADPNAAFHAFPGSAVPEVFSQRSWTSTRVMSAEQRAELLKRIVNDSTKQKIRYKECETIAMDLNLTLQQVLHFYYDKHHRVLETKGKSNCEDAGPSDNKKKSRKRKKSLQKNSRKKGRPADEELVEPELGELSDGVGHDMEGQSPLPATEHDHNLAADQAHAPAENVINTANGESSKLSEYALSKIMPRREQQRFSWSDDADRQLIIQYARHRSILGARFHRVDWNQIPGLPGPPKTCARRMATLKRNKSLRKALMKLCNILSERYVKHLEKNQGAFANGHLTRVLHRHSTVGGFDGGQPAGVSNMDAAGSNEEQWDDFSEQNIKEAFDDVILYKQVTPKASKGAEEWSNLKGDSEGCNVREFGPFSPSTPSGNLQNLGHGKRSESRKRLKHHKLQEKFMKCLNESSGVDIQLSKSVAISNAVELLKLVFLSSSTLPDLQSMLGETLRHYSEHDLFAAFSYLRANKILIGGNGGPFVLSQQFLHNISKSPFPSNTGKMAARFSNWLREAKDHLIGGGIALKDDLQCGDILHLFALVSSGEMAVSPCVPDGDLGEADAPRSSKRKIDDDDEPCDGEKSKKLISMRDSELFSRREKGFPGLRVSIRCATILPDNVLEPLDDRENGTDSSQKDIMDIDSITPSARLSGKSSWEAMTGYASYLHGNAYSPTEGSFFSAEVFRASYKAIHNAGDQGLSIEEVSKILAMPGEDMGECVVDVLQTFGRVLKINAFDSVRVVDALYRSKYCLTLKATLDGEPKPPAAPESSGRSDDSDRVVQPETNDDVDPKLQATMEPASIKGDNDVHRVTILNLPDGAVPLIEPQSSASPKSDPQDPDDVVDFPEHRIDGKTSVPLLPWINGDGSTNKVVYRGLIRRALGTVMQNPGIVEEDIIKRMDVLNPQSCRRLLELMILDGHLNVRKMHQSTANAPPALLGSLLRNNLSKPKSVYRNHFFANPKSASLL</sequence>
<dbReference type="InterPro" id="IPR035625">
    <property type="entry name" value="Tfc3-like_eWH"/>
</dbReference>
<dbReference type="GO" id="GO:0000127">
    <property type="term" value="C:transcription factor TFIIIC complex"/>
    <property type="evidence" value="ECO:0007669"/>
    <property type="project" value="InterPro"/>
</dbReference>
<name>A0AAV2EX47_9ROSI</name>
<keyword evidence="15" id="KW-1185">Reference proteome</keyword>
<evidence type="ECO:0000259" key="9">
    <source>
        <dbReference type="Pfam" id="PF24101"/>
    </source>
</evidence>
<dbReference type="Proteomes" id="UP001497516">
    <property type="component" value="Chromosome 5"/>
</dbReference>
<keyword evidence="4" id="KW-0804">Transcription</keyword>
<dbReference type="InterPro" id="IPR056428">
    <property type="entry name" value="WH_GTF3C1"/>
</dbReference>
<evidence type="ECO:0000259" key="10">
    <source>
        <dbReference type="Pfam" id="PF24538"/>
    </source>
</evidence>
<evidence type="ECO:0000256" key="6">
    <source>
        <dbReference type="SAM" id="MobiDB-lite"/>
    </source>
</evidence>
<dbReference type="Pfam" id="PF23704">
    <property type="entry name" value="WHD_GTF3C1_N"/>
    <property type="match status" value="1"/>
</dbReference>
<evidence type="ECO:0000256" key="1">
    <source>
        <dbReference type="ARBA" id="ARBA00004123"/>
    </source>
</evidence>
<dbReference type="InterPro" id="IPR056063">
    <property type="entry name" value="DUF7646"/>
</dbReference>
<feature type="compositionally biased region" description="Basic residues" evidence="6">
    <location>
        <begin position="962"/>
        <end position="979"/>
    </location>
</feature>
<dbReference type="PANTHER" id="PTHR15180:SF1">
    <property type="entry name" value="GENERAL TRANSCRIPTION FACTOR 3C POLYPEPTIDE 1"/>
    <property type="match status" value="1"/>
</dbReference>
<feature type="domain" description="DUF7646" evidence="12">
    <location>
        <begin position="328"/>
        <end position="410"/>
    </location>
</feature>
<evidence type="ECO:0000256" key="2">
    <source>
        <dbReference type="ARBA" id="ARBA00022553"/>
    </source>
</evidence>
<evidence type="ECO:0000256" key="4">
    <source>
        <dbReference type="ARBA" id="ARBA00023163"/>
    </source>
</evidence>
<feature type="domain" description="GTF3C1 extended winged-helix" evidence="9">
    <location>
        <begin position="535"/>
        <end position="642"/>
    </location>
</feature>
<feature type="region of interest" description="Disordered" evidence="6">
    <location>
        <begin position="1227"/>
        <end position="1249"/>
    </location>
</feature>